<evidence type="ECO:0000313" key="13">
    <source>
        <dbReference type="Proteomes" id="UP001151582"/>
    </source>
</evidence>
<keyword evidence="8" id="KW-0862">Zinc</keyword>
<keyword evidence="6 9" id="KW-0863">Zinc-finger</keyword>
<dbReference type="EMBL" id="JANBQB010000071">
    <property type="protein sequence ID" value="KAJ1983073.1"/>
    <property type="molecule type" value="Genomic_DNA"/>
</dbReference>
<sequence length="581" mass="66023">MPSDTAGGVESDVSDLLEYSDDDASNFTDGADMSLDADDEFASDNGFYDDDDGFGDDQGFLAGIHTKDDSDDNHNLFKVEYQVHAAQALQELQRTEASEVCAIFGISLSHATMMLRAMRWNKETFMERFTEDPERVQREAGIPVGDTDAVLARPLDPSIDAYFAARTEPAQAPAEAQFVATDRLSPEAHVMRGHLQIFVNHLCEICFTESADIPTYALHCGHRFCVECYHEYLCHKITGEGLSARIQCPAPKCSTLVDEPSVAMLVSPGVYRRYEGLLLRSFVDENDAMRWCPAPGCEYVVECHTPHSALTSIVPTVRCQCGHLFCFGCGLSDHQPCICVLAKRWLRKCIDDSETATWISAHTKECTRCKTMIEKNGGCNHMTCRKCGYEFCWVCLGPWSEHGQTWYNCNRFNERSSQQARSAQEKSRAALQRYLHYYGRYANHEHSAQLDHQLYLKTEKKMEKMQRTSDLSWIEVQFLKEAVDTVFQSRMTLKWTYAFAFYLAHNNMTHLFEDNQRDLEMATELLSELLEKPLDPKTIPALRQQVLDKTSYVAARRQVVLNDTAKGLMEDRWQFTASLSD</sequence>
<feature type="domain" description="RING-type" evidence="11">
    <location>
        <begin position="199"/>
        <end position="413"/>
    </location>
</feature>
<dbReference type="InterPro" id="IPR031127">
    <property type="entry name" value="E3_UB_ligase_RBR"/>
</dbReference>
<protein>
    <recommendedName>
        <fullName evidence="2">RBR-type E3 ubiquitin transferase</fullName>
        <ecNumber evidence="2">2.3.2.31</ecNumber>
    </recommendedName>
</protein>
<dbReference type="OrthoDB" id="10009520at2759"/>
<dbReference type="Pfam" id="PF22191">
    <property type="entry name" value="IBR_1"/>
    <property type="match status" value="1"/>
</dbReference>
<dbReference type="PROSITE" id="PS50089">
    <property type="entry name" value="ZF_RING_2"/>
    <property type="match status" value="1"/>
</dbReference>
<keyword evidence="4" id="KW-0479">Metal-binding</keyword>
<comment type="caution">
    <text evidence="12">The sequence shown here is derived from an EMBL/GenBank/DDBJ whole genome shotgun (WGS) entry which is preliminary data.</text>
</comment>
<evidence type="ECO:0000256" key="6">
    <source>
        <dbReference type="ARBA" id="ARBA00022771"/>
    </source>
</evidence>
<comment type="catalytic activity">
    <reaction evidence="1">
        <text>[E2 ubiquitin-conjugating enzyme]-S-ubiquitinyl-L-cysteine + [acceptor protein]-L-lysine = [E2 ubiquitin-conjugating enzyme]-L-cysteine + [acceptor protein]-N(6)-ubiquitinyl-L-lysine.</text>
        <dbReference type="EC" id="2.3.2.31"/>
    </reaction>
</comment>
<dbReference type="GO" id="GO:0061630">
    <property type="term" value="F:ubiquitin protein ligase activity"/>
    <property type="evidence" value="ECO:0007669"/>
    <property type="project" value="UniProtKB-EC"/>
</dbReference>
<dbReference type="InterPro" id="IPR045840">
    <property type="entry name" value="Ariadne"/>
</dbReference>
<dbReference type="Gene3D" id="1.20.120.1750">
    <property type="match status" value="1"/>
</dbReference>
<dbReference type="Pfam" id="PF21235">
    <property type="entry name" value="UBA_ARI1"/>
    <property type="match status" value="1"/>
</dbReference>
<dbReference type="SUPFAM" id="SSF57850">
    <property type="entry name" value="RING/U-box"/>
    <property type="match status" value="3"/>
</dbReference>
<dbReference type="InterPro" id="IPR001841">
    <property type="entry name" value="Znf_RING"/>
</dbReference>
<dbReference type="Pfam" id="PF01485">
    <property type="entry name" value="IBR"/>
    <property type="match status" value="1"/>
</dbReference>
<dbReference type="FunFam" id="3.30.40.10:FF:000019">
    <property type="entry name" value="RBR-type E3 ubiquitin transferase"/>
    <property type="match status" value="1"/>
</dbReference>
<dbReference type="AlphaFoldDB" id="A0A9W8EEG0"/>
<keyword evidence="5" id="KW-0677">Repeat</keyword>
<feature type="domain" description="RING-type" evidence="10">
    <location>
        <begin position="203"/>
        <end position="252"/>
    </location>
</feature>
<keyword evidence="7" id="KW-0833">Ubl conjugation pathway</keyword>
<evidence type="ECO:0000256" key="7">
    <source>
        <dbReference type="ARBA" id="ARBA00022786"/>
    </source>
</evidence>
<evidence type="ECO:0000313" key="12">
    <source>
        <dbReference type="EMBL" id="KAJ1983073.1"/>
    </source>
</evidence>
<evidence type="ECO:0000259" key="10">
    <source>
        <dbReference type="PROSITE" id="PS50089"/>
    </source>
</evidence>
<dbReference type="SMART" id="SM00647">
    <property type="entry name" value="IBR"/>
    <property type="match status" value="2"/>
</dbReference>
<evidence type="ECO:0000256" key="4">
    <source>
        <dbReference type="ARBA" id="ARBA00022723"/>
    </source>
</evidence>
<dbReference type="InterPro" id="IPR002867">
    <property type="entry name" value="IBR_dom"/>
</dbReference>
<dbReference type="Pfam" id="PF19422">
    <property type="entry name" value="Ariadne"/>
    <property type="match status" value="1"/>
</dbReference>
<dbReference type="FunFam" id="1.20.120.1750:FF:000007">
    <property type="entry name" value="RBR-type E3 ubiquitin transferase"/>
    <property type="match status" value="1"/>
</dbReference>
<dbReference type="PROSITE" id="PS00518">
    <property type="entry name" value="ZF_RING_1"/>
    <property type="match status" value="1"/>
</dbReference>
<evidence type="ECO:0000256" key="2">
    <source>
        <dbReference type="ARBA" id="ARBA00012251"/>
    </source>
</evidence>
<dbReference type="GO" id="GO:0008270">
    <property type="term" value="F:zinc ion binding"/>
    <property type="evidence" value="ECO:0007669"/>
    <property type="project" value="UniProtKB-KW"/>
</dbReference>
<dbReference type="InterPro" id="IPR013083">
    <property type="entry name" value="Znf_RING/FYVE/PHD"/>
</dbReference>
<keyword evidence="13" id="KW-1185">Reference proteome</keyword>
<dbReference type="InterPro" id="IPR044066">
    <property type="entry name" value="TRIAD_supradom"/>
</dbReference>
<dbReference type="Proteomes" id="UP001151582">
    <property type="component" value="Unassembled WGS sequence"/>
</dbReference>
<gene>
    <name evidence="12" type="ORF">H4R34_001495</name>
</gene>
<keyword evidence="3" id="KW-0808">Transferase</keyword>
<accession>A0A9W8EEG0</accession>
<dbReference type="PROSITE" id="PS51873">
    <property type="entry name" value="TRIAD"/>
    <property type="match status" value="1"/>
</dbReference>
<dbReference type="GO" id="GO:0016567">
    <property type="term" value="P:protein ubiquitination"/>
    <property type="evidence" value="ECO:0007669"/>
    <property type="project" value="InterPro"/>
</dbReference>
<evidence type="ECO:0000256" key="1">
    <source>
        <dbReference type="ARBA" id="ARBA00001798"/>
    </source>
</evidence>
<name>A0A9W8EEG0_9FUNG</name>
<proteinExistence type="predicted"/>
<dbReference type="CDD" id="cd20356">
    <property type="entry name" value="Rcat_RBR_HHARI-like"/>
    <property type="match status" value="1"/>
</dbReference>
<dbReference type="InterPro" id="IPR017907">
    <property type="entry name" value="Znf_RING_CS"/>
</dbReference>
<evidence type="ECO:0000256" key="3">
    <source>
        <dbReference type="ARBA" id="ARBA00022679"/>
    </source>
</evidence>
<dbReference type="EC" id="2.3.2.31" evidence="2"/>
<evidence type="ECO:0000256" key="9">
    <source>
        <dbReference type="PROSITE-ProRule" id="PRU00175"/>
    </source>
</evidence>
<evidence type="ECO:0000259" key="11">
    <source>
        <dbReference type="PROSITE" id="PS51873"/>
    </source>
</evidence>
<reference evidence="12" key="1">
    <citation type="submission" date="2022-07" db="EMBL/GenBank/DDBJ databases">
        <title>Phylogenomic reconstructions and comparative analyses of Kickxellomycotina fungi.</title>
        <authorList>
            <person name="Reynolds N.K."/>
            <person name="Stajich J.E."/>
            <person name="Barry K."/>
            <person name="Grigoriev I.V."/>
            <person name="Crous P."/>
            <person name="Smith M.E."/>
        </authorList>
    </citation>
    <scope>NUCLEOTIDE SEQUENCE</scope>
    <source>
        <strain evidence="12">RSA 567</strain>
    </source>
</reference>
<dbReference type="PANTHER" id="PTHR11685">
    <property type="entry name" value="RBR FAMILY RING FINGER AND IBR DOMAIN-CONTAINING"/>
    <property type="match status" value="1"/>
</dbReference>
<dbReference type="CDD" id="cd20346">
    <property type="entry name" value="BRcat_RBR_ANKIB1"/>
    <property type="match status" value="1"/>
</dbReference>
<dbReference type="Gene3D" id="3.30.40.10">
    <property type="entry name" value="Zinc/RING finger domain, C3HC4 (zinc finger)"/>
    <property type="match status" value="1"/>
</dbReference>
<organism evidence="12 13">
    <name type="scientific">Dimargaris verticillata</name>
    <dbReference type="NCBI Taxonomy" id="2761393"/>
    <lineage>
        <taxon>Eukaryota</taxon>
        <taxon>Fungi</taxon>
        <taxon>Fungi incertae sedis</taxon>
        <taxon>Zoopagomycota</taxon>
        <taxon>Kickxellomycotina</taxon>
        <taxon>Dimargaritomycetes</taxon>
        <taxon>Dimargaritales</taxon>
        <taxon>Dimargaritaceae</taxon>
        <taxon>Dimargaris</taxon>
    </lineage>
</organism>
<dbReference type="InterPro" id="IPR048962">
    <property type="entry name" value="ARIH1-like_UBL"/>
</dbReference>
<evidence type="ECO:0000256" key="5">
    <source>
        <dbReference type="ARBA" id="ARBA00022737"/>
    </source>
</evidence>
<evidence type="ECO:0000256" key="8">
    <source>
        <dbReference type="ARBA" id="ARBA00022833"/>
    </source>
</evidence>